<evidence type="ECO:0000313" key="1">
    <source>
        <dbReference type="EMBL" id="CAG8686817.1"/>
    </source>
</evidence>
<dbReference type="EMBL" id="CAJVPU010022902">
    <property type="protein sequence ID" value="CAG8686817.1"/>
    <property type="molecule type" value="Genomic_DNA"/>
</dbReference>
<organism evidence="1 2">
    <name type="scientific">Dentiscutata heterogama</name>
    <dbReference type="NCBI Taxonomy" id="1316150"/>
    <lineage>
        <taxon>Eukaryota</taxon>
        <taxon>Fungi</taxon>
        <taxon>Fungi incertae sedis</taxon>
        <taxon>Mucoromycota</taxon>
        <taxon>Glomeromycotina</taxon>
        <taxon>Glomeromycetes</taxon>
        <taxon>Diversisporales</taxon>
        <taxon>Gigasporaceae</taxon>
        <taxon>Dentiscutata</taxon>
    </lineage>
</organism>
<reference evidence="1" key="1">
    <citation type="submission" date="2021-06" db="EMBL/GenBank/DDBJ databases">
        <authorList>
            <person name="Kallberg Y."/>
            <person name="Tangrot J."/>
            <person name="Rosling A."/>
        </authorList>
    </citation>
    <scope>NUCLEOTIDE SEQUENCE</scope>
    <source>
        <strain evidence="1">IL203A</strain>
    </source>
</reference>
<comment type="caution">
    <text evidence="1">The sequence shown here is derived from an EMBL/GenBank/DDBJ whole genome shotgun (WGS) entry which is preliminary data.</text>
</comment>
<feature type="non-terminal residue" evidence="1">
    <location>
        <position position="1"/>
    </location>
</feature>
<sequence>HQIDESIANLITKSNSLILKTKSTNAKSDNDASNIPTIKKTKLSQK</sequence>
<protein>
    <submittedName>
        <fullName evidence="1">7918_t:CDS:1</fullName>
    </submittedName>
</protein>
<name>A0ACA9P1W0_9GLOM</name>
<keyword evidence="2" id="KW-1185">Reference proteome</keyword>
<accession>A0ACA9P1W0</accession>
<dbReference type="Proteomes" id="UP000789702">
    <property type="component" value="Unassembled WGS sequence"/>
</dbReference>
<proteinExistence type="predicted"/>
<evidence type="ECO:0000313" key="2">
    <source>
        <dbReference type="Proteomes" id="UP000789702"/>
    </source>
</evidence>
<feature type="non-terminal residue" evidence="1">
    <location>
        <position position="46"/>
    </location>
</feature>
<gene>
    <name evidence="1" type="ORF">DHETER_LOCUS11011</name>
</gene>